<organism evidence="7 8">
    <name type="scientific">Rathayibacter oskolensis</name>
    <dbReference type="NCBI Taxonomy" id="1891671"/>
    <lineage>
        <taxon>Bacteria</taxon>
        <taxon>Bacillati</taxon>
        <taxon>Actinomycetota</taxon>
        <taxon>Actinomycetes</taxon>
        <taxon>Micrococcales</taxon>
        <taxon>Microbacteriaceae</taxon>
        <taxon>Rathayibacter</taxon>
    </lineage>
</organism>
<evidence type="ECO:0000313" key="8">
    <source>
        <dbReference type="Proteomes" id="UP000193711"/>
    </source>
</evidence>
<proteinExistence type="predicted"/>
<feature type="region of interest" description="Disordered" evidence="5">
    <location>
        <begin position="1"/>
        <end position="24"/>
    </location>
</feature>
<dbReference type="RefSeq" id="WP_085477058.1">
    <property type="nucleotide sequence ID" value="NZ_FXBM01000002.1"/>
</dbReference>
<keyword evidence="8" id="KW-1185">Reference proteome</keyword>
<dbReference type="InterPro" id="IPR023772">
    <property type="entry name" value="DNA-bd_HTH_TetR-type_CS"/>
</dbReference>
<sequence>MLTEQGRRAAQPNVEGVSREQPGLRERKRLATRRAIEIAVLRLASERGPDRVTIEDVSRLADVSTRTFFNYFASKEDALVGGLPVITDETAAAFLAGAGPVLDELQDVFVAAMEEPLEEDRELHLLRRALFRDHPQLVGLKIAGMREFELAVEGLVAERLGRDEPDPERVSSRARMLTLLGLAAMRHAWAGWVDLDGREALPGRVARSFDELRSALA</sequence>
<dbReference type="InterPro" id="IPR001647">
    <property type="entry name" value="HTH_TetR"/>
</dbReference>
<dbReference type="PROSITE" id="PS50977">
    <property type="entry name" value="HTH_TETR_2"/>
    <property type="match status" value="1"/>
</dbReference>
<dbReference type="Pfam" id="PF17754">
    <property type="entry name" value="TetR_C_14"/>
    <property type="match status" value="1"/>
</dbReference>
<dbReference type="InterPro" id="IPR050109">
    <property type="entry name" value="HTH-type_TetR-like_transc_reg"/>
</dbReference>
<protein>
    <submittedName>
        <fullName evidence="7">Transcriptional regulator, TetR family</fullName>
    </submittedName>
</protein>
<keyword evidence="2 4" id="KW-0238">DNA-binding</keyword>
<dbReference type="SUPFAM" id="SSF46689">
    <property type="entry name" value="Homeodomain-like"/>
    <property type="match status" value="1"/>
</dbReference>
<dbReference type="GO" id="GO:0003700">
    <property type="term" value="F:DNA-binding transcription factor activity"/>
    <property type="evidence" value="ECO:0007669"/>
    <property type="project" value="TreeGrafter"/>
</dbReference>
<keyword evidence="1" id="KW-0805">Transcription regulation</keyword>
<dbReference type="AlphaFoldDB" id="A0A1X7P746"/>
<feature type="domain" description="HTH tetR-type" evidence="6">
    <location>
        <begin position="30"/>
        <end position="90"/>
    </location>
</feature>
<dbReference type="Gene3D" id="1.10.357.10">
    <property type="entry name" value="Tetracycline Repressor, domain 2"/>
    <property type="match status" value="1"/>
</dbReference>
<dbReference type="InterPro" id="IPR041347">
    <property type="entry name" value="MftR_C"/>
</dbReference>
<dbReference type="PROSITE" id="PS01081">
    <property type="entry name" value="HTH_TETR_1"/>
    <property type="match status" value="1"/>
</dbReference>
<evidence type="ECO:0000313" key="7">
    <source>
        <dbReference type="EMBL" id="SMH46272.1"/>
    </source>
</evidence>
<gene>
    <name evidence="7" type="ORF">SAMN06295885_2703</name>
</gene>
<name>A0A1X7P746_9MICO</name>
<evidence type="ECO:0000256" key="1">
    <source>
        <dbReference type="ARBA" id="ARBA00023015"/>
    </source>
</evidence>
<evidence type="ECO:0000256" key="5">
    <source>
        <dbReference type="SAM" id="MobiDB-lite"/>
    </source>
</evidence>
<evidence type="ECO:0000256" key="2">
    <source>
        <dbReference type="ARBA" id="ARBA00023125"/>
    </source>
</evidence>
<dbReference type="OrthoDB" id="8688418at2"/>
<evidence type="ECO:0000256" key="4">
    <source>
        <dbReference type="PROSITE-ProRule" id="PRU00335"/>
    </source>
</evidence>
<dbReference type="GO" id="GO:0000976">
    <property type="term" value="F:transcription cis-regulatory region binding"/>
    <property type="evidence" value="ECO:0007669"/>
    <property type="project" value="TreeGrafter"/>
</dbReference>
<keyword evidence="3" id="KW-0804">Transcription</keyword>
<evidence type="ECO:0000259" key="6">
    <source>
        <dbReference type="PROSITE" id="PS50977"/>
    </source>
</evidence>
<dbReference type="PANTHER" id="PTHR30055">
    <property type="entry name" value="HTH-TYPE TRANSCRIPTIONAL REGULATOR RUTR"/>
    <property type="match status" value="1"/>
</dbReference>
<dbReference type="Gene3D" id="1.10.10.60">
    <property type="entry name" value="Homeodomain-like"/>
    <property type="match status" value="1"/>
</dbReference>
<dbReference type="Pfam" id="PF00440">
    <property type="entry name" value="TetR_N"/>
    <property type="match status" value="1"/>
</dbReference>
<evidence type="ECO:0000256" key="3">
    <source>
        <dbReference type="ARBA" id="ARBA00023163"/>
    </source>
</evidence>
<dbReference type="STRING" id="1891671.SAMN06295885_2703"/>
<reference evidence="8" key="1">
    <citation type="submission" date="2017-04" db="EMBL/GenBank/DDBJ databases">
        <authorList>
            <person name="Varghese N."/>
            <person name="Submissions S."/>
        </authorList>
    </citation>
    <scope>NUCLEOTIDE SEQUENCE [LARGE SCALE GENOMIC DNA]</scope>
    <source>
        <strain evidence="8">VKM Ac-2121</strain>
    </source>
</reference>
<dbReference type="InterPro" id="IPR009057">
    <property type="entry name" value="Homeodomain-like_sf"/>
</dbReference>
<accession>A0A1X7P746</accession>
<dbReference type="EMBL" id="FXBM01000002">
    <property type="protein sequence ID" value="SMH46272.1"/>
    <property type="molecule type" value="Genomic_DNA"/>
</dbReference>
<feature type="DNA-binding region" description="H-T-H motif" evidence="4">
    <location>
        <begin position="53"/>
        <end position="72"/>
    </location>
</feature>
<dbReference type="PANTHER" id="PTHR30055:SF238">
    <property type="entry name" value="MYCOFACTOCIN BIOSYNTHESIS TRANSCRIPTIONAL REGULATOR MFTR-RELATED"/>
    <property type="match status" value="1"/>
</dbReference>
<dbReference type="Proteomes" id="UP000193711">
    <property type="component" value="Unassembled WGS sequence"/>
</dbReference>